<dbReference type="Gene3D" id="3.40.30.10">
    <property type="entry name" value="Glutaredoxin"/>
    <property type="match status" value="1"/>
</dbReference>
<dbReference type="InterPro" id="IPR050620">
    <property type="entry name" value="Thioredoxin_H-type-like"/>
</dbReference>
<dbReference type="AlphaFoldDB" id="A0AAN0J8G7"/>
<proteinExistence type="predicted"/>
<accession>A0AAN0J8G7</accession>
<feature type="domain" description="Thioredoxin" evidence="1">
    <location>
        <begin position="9"/>
        <end position="81"/>
    </location>
</feature>
<reference evidence="2" key="2">
    <citation type="submission" date="2024-06" db="UniProtKB">
        <authorList>
            <consortium name="EnsemblMetazoa"/>
        </authorList>
    </citation>
    <scope>IDENTIFICATION</scope>
</reference>
<dbReference type="KEGG" id="aqu:109582656"/>
<organism evidence="2 3">
    <name type="scientific">Amphimedon queenslandica</name>
    <name type="common">Sponge</name>
    <dbReference type="NCBI Taxonomy" id="400682"/>
    <lineage>
        <taxon>Eukaryota</taxon>
        <taxon>Metazoa</taxon>
        <taxon>Porifera</taxon>
        <taxon>Demospongiae</taxon>
        <taxon>Heteroscleromorpha</taxon>
        <taxon>Haplosclerida</taxon>
        <taxon>Niphatidae</taxon>
        <taxon>Amphimedon</taxon>
    </lineage>
</organism>
<reference evidence="3" key="1">
    <citation type="journal article" date="2010" name="Nature">
        <title>The Amphimedon queenslandica genome and the evolution of animal complexity.</title>
        <authorList>
            <person name="Srivastava M."/>
            <person name="Simakov O."/>
            <person name="Chapman J."/>
            <person name="Fahey B."/>
            <person name="Gauthier M.E."/>
            <person name="Mitros T."/>
            <person name="Richards G.S."/>
            <person name="Conaco C."/>
            <person name="Dacre M."/>
            <person name="Hellsten U."/>
            <person name="Larroux C."/>
            <person name="Putnam N.H."/>
            <person name="Stanke M."/>
            <person name="Adamska M."/>
            <person name="Darling A."/>
            <person name="Degnan S.M."/>
            <person name="Oakley T.H."/>
            <person name="Plachetzki D.C."/>
            <person name="Zhai Y."/>
            <person name="Adamski M."/>
            <person name="Calcino A."/>
            <person name="Cummins S.F."/>
            <person name="Goodstein D.M."/>
            <person name="Harris C."/>
            <person name="Jackson D.J."/>
            <person name="Leys S.P."/>
            <person name="Shu S."/>
            <person name="Woodcroft B.J."/>
            <person name="Vervoort M."/>
            <person name="Kosik K.S."/>
            <person name="Manning G."/>
            <person name="Degnan B.M."/>
            <person name="Rokhsar D.S."/>
        </authorList>
    </citation>
    <scope>NUCLEOTIDE SEQUENCE [LARGE SCALE GENOMIC DNA]</scope>
</reference>
<evidence type="ECO:0000313" key="3">
    <source>
        <dbReference type="Proteomes" id="UP000007879"/>
    </source>
</evidence>
<dbReference type="Proteomes" id="UP000007879">
    <property type="component" value="Unassembled WGS sequence"/>
</dbReference>
<name>A0AAN0J8G7_AMPQE</name>
<protein>
    <recommendedName>
        <fullName evidence="1">Thioredoxin domain-containing protein</fullName>
    </recommendedName>
</protein>
<sequence length="92" mass="10555">MDLESEEMLKEVLKEQKSRLLVLHFWTTWSEPSRHINEALTDLSQTYSQHRFIKIEAEEQSQVSLKYSVTAVPTVVFVKGRVMRAMSIGGGS</sequence>
<dbReference type="InterPro" id="IPR036249">
    <property type="entry name" value="Thioredoxin-like_sf"/>
</dbReference>
<keyword evidence="3" id="KW-1185">Reference proteome</keyword>
<evidence type="ECO:0000313" key="2">
    <source>
        <dbReference type="EnsemblMetazoa" id="XP_019853052.1"/>
    </source>
</evidence>
<dbReference type="Pfam" id="PF00085">
    <property type="entry name" value="Thioredoxin"/>
    <property type="match status" value="1"/>
</dbReference>
<dbReference type="GeneID" id="109582656"/>
<dbReference type="RefSeq" id="XP_019853052.1">
    <property type="nucleotide sequence ID" value="XM_019997493.1"/>
</dbReference>
<dbReference type="SUPFAM" id="SSF52833">
    <property type="entry name" value="Thioredoxin-like"/>
    <property type="match status" value="1"/>
</dbReference>
<dbReference type="InterPro" id="IPR013766">
    <property type="entry name" value="Thioredoxin_domain"/>
</dbReference>
<evidence type="ECO:0000259" key="1">
    <source>
        <dbReference type="Pfam" id="PF00085"/>
    </source>
</evidence>
<dbReference type="PANTHER" id="PTHR10438:SF468">
    <property type="entry name" value="THIOREDOXIN-1-RELATED"/>
    <property type="match status" value="1"/>
</dbReference>
<dbReference type="PANTHER" id="PTHR10438">
    <property type="entry name" value="THIOREDOXIN"/>
    <property type="match status" value="1"/>
</dbReference>
<dbReference type="EnsemblMetazoa" id="XM_019997493.1">
    <property type="protein sequence ID" value="XP_019853052.1"/>
    <property type="gene ID" value="LOC109582656"/>
</dbReference>